<feature type="transmembrane region" description="Helical" evidence="7">
    <location>
        <begin position="213"/>
        <end position="238"/>
    </location>
</feature>
<dbReference type="PANTHER" id="PTHR43549:SF3">
    <property type="entry name" value="MULTIDRUG RESISTANCE PROTEIN YPNP-RELATED"/>
    <property type="match status" value="1"/>
</dbReference>
<feature type="transmembrane region" description="Helical" evidence="7">
    <location>
        <begin position="146"/>
        <end position="166"/>
    </location>
</feature>
<keyword evidence="9" id="KW-1185">Reference proteome</keyword>
<evidence type="ECO:0000313" key="8">
    <source>
        <dbReference type="EMBL" id="MBD8061009.1"/>
    </source>
</evidence>
<dbReference type="PIRSF" id="PIRSF006603">
    <property type="entry name" value="DinF"/>
    <property type="match status" value="1"/>
</dbReference>
<feature type="transmembrane region" description="Helical" evidence="7">
    <location>
        <begin position="389"/>
        <end position="409"/>
    </location>
</feature>
<proteinExistence type="predicted"/>
<dbReference type="RefSeq" id="WP_251838154.1">
    <property type="nucleotide sequence ID" value="NZ_JACSPO010000001.1"/>
</dbReference>
<evidence type="ECO:0000256" key="6">
    <source>
        <dbReference type="ARBA" id="ARBA00023136"/>
    </source>
</evidence>
<feature type="transmembrane region" description="Helical" evidence="7">
    <location>
        <begin position="258"/>
        <end position="280"/>
    </location>
</feature>
<keyword evidence="4 7" id="KW-0812">Transmembrane</keyword>
<dbReference type="InterPro" id="IPR002528">
    <property type="entry name" value="MATE_fam"/>
</dbReference>
<reference evidence="8 9" key="1">
    <citation type="submission" date="2020-08" db="EMBL/GenBank/DDBJ databases">
        <title>A Genomic Blueprint of the Chicken Gut Microbiome.</title>
        <authorList>
            <person name="Gilroy R."/>
            <person name="Ravi A."/>
            <person name="Getino M."/>
            <person name="Pursley I."/>
            <person name="Horton D.L."/>
            <person name="Alikhan N.-F."/>
            <person name="Baker D."/>
            <person name="Gharbi K."/>
            <person name="Hall N."/>
            <person name="Watson M."/>
            <person name="Adriaenssens E.M."/>
            <person name="Foster-Nyarko E."/>
            <person name="Jarju S."/>
            <person name="Secka A."/>
            <person name="Antonio M."/>
            <person name="Oren A."/>
            <person name="Chaudhuri R."/>
            <person name="La Ragione R.M."/>
            <person name="Hildebrand F."/>
            <person name="Pallen M.J."/>
        </authorList>
    </citation>
    <scope>NUCLEOTIDE SEQUENCE [LARGE SCALE GENOMIC DNA]</scope>
    <source>
        <strain evidence="8 9">Sa1BUA1</strain>
    </source>
</reference>
<evidence type="ECO:0000313" key="9">
    <source>
        <dbReference type="Proteomes" id="UP000661894"/>
    </source>
</evidence>
<comment type="subcellular location">
    <subcellularLocation>
        <location evidence="1">Cell membrane</location>
        <topology evidence="1">Multi-pass membrane protein</topology>
    </subcellularLocation>
</comment>
<feature type="transmembrane region" description="Helical" evidence="7">
    <location>
        <begin position="292"/>
        <end position="312"/>
    </location>
</feature>
<keyword evidence="3" id="KW-1003">Cell membrane</keyword>
<evidence type="ECO:0000256" key="5">
    <source>
        <dbReference type="ARBA" id="ARBA00022989"/>
    </source>
</evidence>
<evidence type="ECO:0000256" key="3">
    <source>
        <dbReference type="ARBA" id="ARBA00022475"/>
    </source>
</evidence>
<dbReference type="CDD" id="cd13138">
    <property type="entry name" value="MATE_yoeA_like"/>
    <property type="match status" value="1"/>
</dbReference>
<dbReference type="InterPro" id="IPR052031">
    <property type="entry name" value="Membrane_Transporter-Flippase"/>
</dbReference>
<feature type="transmembrane region" description="Helical" evidence="7">
    <location>
        <begin position="113"/>
        <end position="134"/>
    </location>
</feature>
<feature type="transmembrane region" description="Helical" evidence="7">
    <location>
        <begin position="360"/>
        <end position="377"/>
    </location>
</feature>
<feature type="transmembrane region" description="Helical" evidence="7">
    <location>
        <begin position="332"/>
        <end position="353"/>
    </location>
</feature>
<evidence type="ECO:0000256" key="2">
    <source>
        <dbReference type="ARBA" id="ARBA00022448"/>
    </source>
</evidence>
<sequence>MLANLLQTSFQFVDSLWIGNLLGADALAAVAVSAVIVFTALSFVIGMNNAALTILSQQKGRGDERGLARYLNAFVVTLLVLSVVLGGLGYAFSGSLLALLGTPESIMAPAQEYLQITFLGIPFLFGYNFLSTVLRAVGDSRTPMRFVLVAVLLNIVLDPLLIHVLGLGVRGAAVATVLSQGTAFGYGLAYVARRRMVPLRRPTLPAWPEVRTILRLGIPAGLQMAVISAGSAAITSVVTGFGSGVLAGFGAAQRIDSLIMLPAQALGISVASMAGQNIGTRNWDRVGRISRVGVAYNLAIMTAVALLVVALARPAVSLFVREPDAVEFGTQYLRIVALCYPFLGINFVLNGVVRASGAMYQVLVLNIISFWVLRFPLTSLFARHVGESGIALGMGASFIVSSAIAFLYYRFGRWRETKLFAESDAR</sequence>
<protein>
    <submittedName>
        <fullName evidence="8">MATE family efflux transporter</fullName>
    </submittedName>
</protein>
<dbReference type="InterPro" id="IPR048279">
    <property type="entry name" value="MdtK-like"/>
</dbReference>
<evidence type="ECO:0000256" key="7">
    <source>
        <dbReference type="SAM" id="Phobius"/>
    </source>
</evidence>
<evidence type="ECO:0000256" key="1">
    <source>
        <dbReference type="ARBA" id="ARBA00004651"/>
    </source>
</evidence>
<feature type="transmembrane region" description="Helical" evidence="7">
    <location>
        <begin position="26"/>
        <end position="46"/>
    </location>
</feature>
<accession>A0ABR8YY64</accession>
<comment type="caution">
    <text evidence="8">The sequence shown here is derived from an EMBL/GenBank/DDBJ whole genome shotgun (WGS) entry which is preliminary data.</text>
</comment>
<organism evidence="8 9">
    <name type="scientific">Oceanitalea stevensii</name>
    <dbReference type="NCBI Taxonomy" id="2763072"/>
    <lineage>
        <taxon>Bacteria</taxon>
        <taxon>Bacillati</taxon>
        <taxon>Actinomycetota</taxon>
        <taxon>Actinomycetes</taxon>
        <taxon>Micrococcales</taxon>
        <taxon>Bogoriellaceae</taxon>
        <taxon>Georgenia</taxon>
    </lineage>
</organism>
<keyword evidence="2" id="KW-0813">Transport</keyword>
<feature type="transmembrane region" description="Helical" evidence="7">
    <location>
        <begin position="67"/>
        <end position="93"/>
    </location>
</feature>
<dbReference type="Proteomes" id="UP000661894">
    <property type="component" value="Unassembled WGS sequence"/>
</dbReference>
<dbReference type="NCBIfam" id="TIGR00797">
    <property type="entry name" value="matE"/>
    <property type="match status" value="1"/>
</dbReference>
<evidence type="ECO:0000256" key="4">
    <source>
        <dbReference type="ARBA" id="ARBA00022692"/>
    </source>
</evidence>
<feature type="transmembrane region" description="Helical" evidence="7">
    <location>
        <begin position="172"/>
        <end position="192"/>
    </location>
</feature>
<keyword evidence="5 7" id="KW-1133">Transmembrane helix</keyword>
<gene>
    <name evidence="8" type="ORF">H9624_01570</name>
</gene>
<name>A0ABR8YY64_9MICO</name>
<dbReference type="PANTHER" id="PTHR43549">
    <property type="entry name" value="MULTIDRUG RESISTANCE PROTEIN YPNP-RELATED"/>
    <property type="match status" value="1"/>
</dbReference>
<dbReference type="EMBL" id="JACSPO010000001">
    <property type="protein sequence ID" value="MBD8061009.1"/>
    <property type="molecule type" value="Genomic_DNA"/>
</dbReference>
<dbReference type="Pfam" id="PF01554">
    <property type="entry name" value="MatE"/>
    <property type="match status" value="2"/>
</dbReference>
<keyword evidence="6 7" id="KW-0472">Membrane</keyword>